<accession>A0A1J4MAC4</accession>
<dbReference type="AlphaFoldDB" id="A0A1J4MAC4"/>
<organism evidence="1 2">
    <name type="scientific">Cryptosporidium andersoni</name>
    <dbReference type="NCBI Taxonomy" id="117008"/>
    <lineage>
        <taxon>Eukaryota</taxon>
        <taxon>Sar</taxon>
        <taxon>Alveolata</taxon>
        <taxon>Apicomplexa</taxon>
        <taxon>Conoidasida</taxon>
        <taxon>Coccidia</taxon>
        <taxon>Eucoccidiorida</taxon>
        <taxon>Eimeriorina</taxon>
        <taxon>Cryptosporidiidae</taxon>
        <taxon>Cryptosporidium</taxon>
    </lineage>
</organism>
<gene>
    <name evidence="1" type="ORF">cand_025860</name>
</gene>
<dbReference type="EMBL" id="LRBS01000124">
    <property type="protein sequence ID" value="OII71170.1"/>
    <property type="molecule type" value="Genomic_DNA"/>
</dbReference>
<protein>
    <recommendedName>
        <fullName evidence="3">Kinesin motor domain-containing protein</fullName>
    </recommendedName>
</protein>
<keyword evidence="2" id="KW-1185">Reference proteome</keyword>
<dbReference type="GeneID" id="92366770"/>
<proteinExistence type="predicted"/>
<evidence type="ECO:0000313" key="1">
    <source>
        <dbReference type="EMBL" id="OII71170.1"/>
    </source>
</evidence>
<dbReference type="InterPro" id="IPR027417">
    <property type="entry name" value="P-loop_NTPase"/>
</dbReference>
<dbReference type="InterPro" id="IPR036961">
    <property type="entry name" value="Kinesin_motor_dom_sf"/>
</dbReference>
<sequence length="1138" mass="129734">MLPQGNENTTGEFNPRTFIRFCPGKKDKSERLWDFMIQPNMKTLRVIKKETFRGRTCTVSGAIYKESTCNTDIYMKSGIQQSVLRTLEGISTNVIVCGPHKTGKTHLLVGTQRSIGIVLQAVYDIFSGIRCYMNGIKINSEIEKVDIEGSYQKLFVVKASVLEISEDTGVSVGIVRDLIEPENPLQLTRCTNGNLGYTIKGNPDHLFENEEKLVGTILEAVSKKKVMNAIRYQQNSEINNRDITIKKETLKNLFSNYGKVWVKDLNLSGLVISLTVESVEKSELEQSLKNNEQLTGFLNVYCGSIRFFEIPACRSITSTLNVPLHGLLDLALEMSKFFYTNEKSNHIEVTNISKYLASSLLNSRLFVFGTLSPTPKDQKCCIRRTMAQYDANSTVSPHSIFDTIQFIDTIGNVMKFPLYPQKETYKKPINESQIVEIYRRKISKFAPKQSSEKMIIAAGKGLWISESSGRNTKIIRQLAYMNKTRSGSGLLRILISGSDFDILRLYSENLMSLEPIKLLAENRSENKWFINQNIEDLTNNGLLFYDLSSDLRNNQNNTTNISFYEDNDRILSRMKTGSSLKSIYFNAKNNFDLDNSVSSVPVFTGNNNEKEDQQWAKLFSTPEENLSNTSSSENNILQNRQVSKKIIEANSLLDEAVNNRTVNFKNTIEQDQCINSIPLKMTSIKSNKSEVINQNTFFASNSLEDYDQNKELLDTQGHQKNNLYNFGQSNRSLKSFNSNKEFDRSDKLKDILSLTNSGLTGKSKVRNSRFSEVVQPNRLISNKSINLMDKSETKIDRTSSLKKKSHSSIHDFIPASDGFPQIDIYAPSFDSDINYNIFQEPKSKVLDIPDSDDISEYEPYTPSPNHCDVSTSGLAICEPESCPCCQYLSRTMCRCHYRDAAVNFNGISETAVNTDKSLLQIYESGAGSNEKIKLNGRSWDIIFDLPRKSLRLFNKNLKTRISNNTTDKSYINNHDSPFYNKNNLKYSSSSDISNRQQNKLTSNMRSHYNSEGSIKNLEIMEEDISNQVNQFNQIINRDKDHFSKNSIVYNTYKQESKNPCKDQIEYIENNTTYMNSENFNQSEKLEGIYKHILNNKRQVTWCCFAPNMPTIQIPPELQPVVFRGTQTYNFPFLKPLYP</sequence>
<evidence type="ECO:0000313" key="2">
    <source>
        <dbReference type="Proteomes" id="UP000186804"/>
    </source>
</evidence>
<dbReference type="OrthoDB" id="344025at2759"/>
<reference evidence="1 2" key="1">
    <citation type="submission" date="2016-10" db="EMBL/GenBank/DDBJ databases">
        <title>Reductive evolution of mitochondrial metabolism and differential evolution of invasion-related proteins in Cryptosporidium.</title>
        <authorList>
            <person name="Liu S."/>
            <person name="Roellig D.M."/>
            <person name="Guo Y."/>
            <person name="Li N."/>
            <person name="Frace M.A."/>
            <person name="Tang K."/>
            <person name="Zhang L."/>
            <person name="Feng Y."/>
            <person name="Xiao L."/>
        </authorList>
    </citation>
    <scope>NUCLEOTIDE SEQUENCE [LARGE SCALE GENOMIC DNA]</scope>
    <source>
        <strain evidence="1">30847</strain>
    </source>
</reference>
<dbReference type="RefSeq" id="XP_067066538.1">
    <property type="nucleotide sequence ID" value="XM_067212815.1"/>
</dbReference>
<evidence type="ECO:0008006" key="3">
    <source>
        <dbReference type="Google" id="ProtNLM"/>
    </source>
</evidence>
<comment type="caution">
    <text evidence="1">The sequence shown here is derived from an EMBL/GenBank/DDBJ whole genome shotgun (WGS) entry which is preliminary data.</text>
</comment>
<dbReference type="Proteomes" id="UP000186804">
    <property type="component" value="Unassembled WGS sequence"/>
</dbReference>
<dbReference type="SUPFAM" id="SSF52540">
    <property type="entry name" value="P-loop containing nucleoside triphosphate hydrolases"/>
    <property type="match status" value="1"/>
</dbReference>
<dbReference type="VEuPathDB" id="CryptoDB:cand_025860"/>
<dbReference type="Gene3D" id="3.40.850.10">
    <property type="entry name" value="Kinesin motor domain"/>
    <property type="match status" value="1"/>
</dbReference>
<name>A0A1J4MAC4_9CRYT</name>